<feature type="domain" description="DJ-1/PfpI" evidence="1">
    <location>
        <begin position="12"/>
        <end position="143"/>
    </location>
</feature>
<dbReference type="EMBL" id="WXXP01000270">
    <property type="protein sequence ID" value="NEK55143.1"/>
    <property type="molecule type" value="Genomic_DNA"/>
</dbReference>
<sequence length="143" mass="14983">MTDAAQPFDIPVFVVVPPRVLLLDVAGPIEVLRKANLEQRTVRFSVTYIGPSVTVGSSIGLAVTGVAALPERLPDTALVIIAGSADAPMKNSRPGNEQERADQAAIVAWLKHTIRPGVRLVSICSGALLAAEAGMLDGRDCTT</sequence>
<dbReference type="PANTHER" id="PTHR43130">
    <property type="entry name" value="ARAC-FAMILY TRANSCRIPTIONAL REGULATOR"/>
    <property type="match status" value="1"/>
</dbReference>
<dbReference type="InterPro" id="IPR052158">
    <property type="entry name" value="INH-QAR"/>
</dbReference>
<comment type="caution">
    <text evidence="2">The sequence shown here is derived from an EMBL/GenBank/DDBJ whole genome shotgun (WGS) entry which is preliminary data.</text>
</comment>
<dbReference type="Gene3D" id="3.40.50.880">
    <property type="match status" value="1"/>
</dbReference>
<evidence type="ECO:0000259" key="1">
    <source>
        <dbReference type="Pfam" id="PF01965"/>
    </source>
</evidence>
<accession>A0A6P0DSW4</accession>
<protein>
    <submittedName>
        <fullName evidence="2">GlxA family transcriptional regulator</fullName>
    </submittedName>
</protein>
<dbReference type="AlphaFoldDB" id="A0A6P0DSW4"/>
<reference evidence="2 3" key="1">
    <citation type="submission" date="2020-01" db="EMBL/GenBank/DDBJ databases">
        <title>Rhizobium genotypes associated with high levels of biological nitrogen fixation by grain legumes in a temperate-maritime cropping system.</title>
        <authorList>
            <person name="Maluk M."/>
            <person name="Francesc Ferrando Molina F."/>
            <person name="Lopez Del Egido L."/>
            <person name="Lafos M."/>
            <person name="Langarica-Fuentes A."/>
            <person name="Gebre Yohannes G."/>
            <person name="Young M.W."/>
            <person name="Martin P."/>
            <person name="Gantlett R."/>
            <person name="Kenicer G."/>
            <person name="Hawes C."/>
            <person name="Begg G.S."/>
            <person name="Quilliam R.S."/>
            <person name="Squire G.R."/>
            <person name="Poole P.S."/>
            <person name="Young P.W."/>
            <person name="Iannetta P.M."/>
            <person name="James E.K."/>
        </authorList>
    </citation>
    <scope>NUCLEOTIDE SEQUENCE [LARGE SCALE GENOMIC DNA]</scope>
    <source>
        <strain evidence="2 3">JHI944</strain>
    </source>
</reference>
<dbReference type="RefSeq" id="WP_204347767.1">
    <property type="nucleotide sequence ID" value="NZ_WXXP01000270.1"/>
</dbReference>
<gene>
    <name evidence="2" type="ORF">GUK36_38550</name>
</gene>
<feature type="non-terminal residue" evidence="2">
    <location>
        <position position="143"/>
    </location>
</feature>
<evidence type="ECO:0000313" key="2">
    <source>
        <dbReference type="EMBL" id="NEK55143.1"/>
    </source>
</evidence>
<dbReference type="GO" id="GO:0006355">
    <property type="term" value="P:regulation of DNA-templated transcription"/>
    <property type="evidence" value="ECO:0007669"/>
    <property type="project" value="TreeGrafter"/>
</dbReference>
<dbReference type="InterPro" id="IPR002818">
    <property type="entry name" value="DJ-1/PfpI"/>
</dbReference>
<dbReference type="Proteomes" id="UP000471409">
    <property type="component" value="Unassembled WGS sequence"/>
</dbReference>
<dbReference type="InterPro" id="IPR029062">
    <property type="entry name" value="Class_I_gatase-like"/>
</dbReference>
<dbReference type="PANTHER" id="PTHR43130:SF3">
    <property type="entry name" value="HTH-TYPE TRANSCRIPTIONAL REGULATOR RV1931C"/>
    <property type="match status" value="1"/>
</dbReference>
<name>A0A6P0DSW4_RHILE</name>
<dbReference type="SUPFAM" id="SSF52317">
    <property type="entry name" value="Class I glutamine amidotransferase-like"/>
    <property type="match status" value="1"/>
</dbReference>
<proteinExistence type="predicted"/>
<dbReference type="Pfam" id="PF01965">
    <property type="entry name" value="DJ-1_PfpI"/>
    <property type="match status" value="1"/>
</dbReference>
<organism evidence="2 3">
    <name type="scientific">Rhizobium leguminosarum</name>
    <dbReference type="NCBI Taxonomy" id="384"/>
    <lineage>
        <taxon>Bacteria</taxon>
        <taxon>Pseudomonadati</taxon>
        <taxon>Pseudomonadota</taxon>
        <taxon>Alphaproteobacteria</taxon>
        <taxon>Hyphomicrobiales</taxon>
        <taxon>Rhizobiaceae</taxon>
        <taxon>Rhizobium/Agrobacterium group</taxon>
        <taxon>Rhizobium</taxon>
    </lineage>
</organism>
<evidence type="ECO:0000313" key="3">
    <source>
        <dbReference type="Proteomes" id="UP000471409"/>
    </source>
</evidence>